<evidence type="ECO:0000313" key="1">
    <source>
        <dbReference type="EMBL" id="KAK7351627.1"/>
    </source>
</evidence>
<comment type="caution">
    <text evidence="1">The sequence shown here is derived from an EMBL/GenBank/DDBJ whole genome shotgun (WGS) entry which is preliminary data.</text>
</comment>
<dbReference type="Proteomes" id="UP001367508">
    <property type="component" value="Unassembled WGS sequence"/>
</dbReference>
<reference evidence="1 2" key="1">
    <citation type="submission" date="2024-01" db="EMBL/GenBank/DDBJ databases">
        <title>The genomes of 5 underutilized Papilionoideae crops provide insights into root nodulation and disease resistanc.</title>
        <authorList>
            <person name="Jiang F."/>
        </authorList>
    </citation>
    <scope>NUCLEOTIDE SEQUENCE [LARGE SCALE GENOMIC DNA]</scope>
    <source>
        <strain evidence="1">LVBAO_FW01</strain>
        <tissue evidence="1">Leaves</tissue>
    </source>
</reference>
<dbReference type="EMBL" id="JAYMYQ010000002">
    <property type="protein sequence ID" value="KAK7351627.1"/>
    <property type="molecule type" value="Genomic_DNA"/>
</dbReference>
<gene>
    <name evidence="1" type="ORF">VNO77_11212</name>
</gene>
<dbReference type="AlphaFoldDB" id="A0AAN9MBY0"/>
<proteinExistence type="predicted"/>
<sequence length="67" mass="7980">MEHLGRCSAMQGLDRDTKIMKQRRYCSLEDIRSLWTDKLCLENGLFIPTLGETKERFFCDVLEMMYI</sequence>
<accession>A0AAN9MBY0</accession>
<evidence type="ECO:0000313" key="2">
    <source>
        <dbReference type="Proteomes" id="UP001367508"/>
    </source>
</evidence>
<name>A0AAN9MBY0_CANGL</name>
<keyword evidence="2" id="KW-1185">Reference proteome</keyword>
<organism evidence="1 2">
    <name type="scientific">Canavalia gladiata</name>
    <name type="common">Sword bean</name>
    <name type="synonym">Dolichos gladiatus</name>
    <dbReference type="NCBI Taxonomy" id="3824"/>
    <lineage>
        <taxon>Eukaryota</taxon>
        <taxon>Viridiplantae</taxon>
        <taxon>Streptophyta</taxon>
        <taxon>Embryophyta</taxon>
        <taxon>Tracheophyta</taxon>
        <taxon>Spermatophyta</taxon>
        <taxon>Magnoliopsida</taxon>
        <taxon>eudicotyledons</taxon>
        <taxon>Gunneridae</taxon>
        <taxon>Pentapetalae</taxon>
        <taxon>rosids</taxon>
        <taxon>fabids</taxon>
        <taxon>Fabales</taxon>
        <taxon>Fabaceae</taxon>
        <taxon>Papilionoideae</taxon>
        <taxon>50 kb inversion clade</taxon>
        <taxon>NPAAA clade</taxon>
        <taxon>indigoferoid/millettioid clade</taxon>
        <taxon>Phaseoleae</taxon>
        <taxon>Canavalia</taxon>
    </lineage>
</organism>
<protein>
    <submittedName>
        <fullName evidence="1">Uncharacterized protein</fullName>
    </submittedName>
</protein>